<reference evidence="2 3" key="1">
    <citation type="submission" date="2019-05" db="EMBL/GenBank/DDBJ databases">
        <title>Emergence of the Ug99 lineage of the wheat stem rust pathogen through somatic hybridization.</title>
        <authorList>
            <person name="Li F."/>
            <person name="Upadhyaya N.M."/>
            <person name="Sperschneider J."/>
            <person name="Matny O."/>
            <person name="Nguyen-Phuc H."/>
            <person name="Mago R."/>
            <person name="Raley C."/>
            <person name="Miller M.E."/>
            <person name="Silverstein K.A.T."/>
            <person name="Henningsen E."/>
            <person name="Hirsch C.D."/>
            <person name="Visser B."/>
            <person name="Pretorius Z.A."/>
            <person name="Steffenson B.J."/>
            <person name="Schwessinger B."/>
            <person name="Dodds P.N."/>
            <person name="Figueroa M."/>
        </authorList>
    </citation>
    <scope>NUCLEOTIDE SEQUENCE [LARGE SCALE GENOMIC DNA]</scope>
    <source>
        <strain evidence="2 3">Ug99</strain>
    </source>
</reference>
<organism evidence="2 3">
    <name type="scientific">Puccinia graminis f. sp. tritici</name>
    <dbReference type="NCBI Taxonomy" id="56615"/>
    <lineage>
        <taxon>Eukaryota</taxon>
        <taxon>Fungi</taxon>
        <taxon>Dikarya</taxon>
        <taxon>Basidiomycota</taxon>
        <taxon>Pucciniomycotina</taxon>
        <taxon>Pucciniomycetes</taxon>
        <taxon>Pucciniales</taxon>
        <taxon>Pucciniaceae</taxon>
        <taxon>Puccinia</taxon>
    </lineage>
</organism>
<evidence type="ECO:0000313" key="2">
    <source>
        <dbReference type="EMBL" id="KAA1107772.1"/>
    </source>
</evidence>
<comment type="caution">
    <text evidence="2">The sequence shown here is derived from an EMBL/GenBank/DDBJ whole genome shotgun (WGS) entry which is preliminary data.</text>
</comment>
<feature type="region of interest" description="Disordered" evidence="1">
    <location>
        <begin position="40"/>
        <end position="60"/>
    </location>
</feature>
<accession>A0A5B0Q3V6</accession>
<feature type="region of interest" description="Disordered" evidence="1">
    <location>
        <begin position="1"/>
        <end position="24"/>
    </location>
</feature>
<proteinExistence type="predicted"/>
<dbReference type="EMBL" id="VDEP01000307">
    <property type="protein sequence ID" value="KAA1107772.1"/>
    <property type="molecule type" value="Genomic_DNA"/>
</dbReference>
<dbReference type="AlphaFoldDB" id="A0A5B0Q3V6"/>
<gene>
    <name evidence="2" type="ORF">PGTUg99_016447</name>
</gene>
<name>A0A5B0Q3V6_PUCGR</name>
<sequence length="163" mass="18119">MDSTPTEALPSSRPGQDIQAAVQPAASAHMCTAIADALNHDVRSQQTRPSDEAHRVRPSGYSATVVRPAVLESEEKKSYYFKRASVLQPFLFTPTNIKPGQDLPLEKSSVRKPMAPRFNMSEEALRNPFMKASKSFAIHKWRTQVSLSLSDIGNQENEPPRDN</sequence>
<dbReference type="Proteomes" id="UP000325313">
    <property type="component" value="Unassembled WGS sequence"/>
</dbReference>
<feature type="compositionally biased region" description="Basic and acidic residues" evidence="1">
    <location>
        <begin position="40"/>
        <end position="55"/>
    </location>
</feature>
<evidence type="ECO:0000256" key="1">
    <source>
        <dbReference type="SAM" id="MobiDB-lite"/>
    </source>
</evidence>
<protein>
    <submittedName>
        <fullName evidence="2">Uncharacterized protein</fullName>
    </submittedName>
</protein>
<evidence type="ECO:0000313" key="3">
    <source>
        <dbReference type="Proteomes" id="UP000325313"/>
    </source>
</evidence>